<dbReference type="PROSITE" id="PS50048">
    <property type="entry name" value="ZN2_CY6_FUNGAL_2"/>
    <property type="match status" value="1"/>
</dbReference>
<evidence type="ECO:0000313" key="9">
    <source>
        <dbReference type="EMBL" id="KAF2093556.1"/>
    </source>
</evidence>
<sequence length="733" mass="81427">MAPNESNSSKQAACLLCRKSKVKCNRDTGGIACERCQQMGAECVVPDFHVGRQKGVKNKRTGLDKAIFQIEQAIKKSKTESPANERAVSELQNLVNEARHTFPRSEFTSPSTPVNRTSDHEAQQSSGEDQLALDDAENPLQLLARASDLRVASPETTDNRSPFINASTPSTRHHHSEHGDRSEVNRFFLPMRATTENGDDTDPIDLGLVTIEEADMLLTFFHEKLAHTRWGLDPKVHTLNFIRNQSSFLFTSLLAAAALFLPTTAALAKRLATHRTTMAHRVITQRKRSVEIVLAFLVNVPWMHPGSHSADDDTGLYLSTALSIALDLSLNKIIVPSLGFNRELLKRIAKGDCIDSRKALSMDGFDDLELGSEWAQRLLRRRERAWVALYVLERGVCLARGRNYSVPITPLIENCDTWHEFNLADPRDGSLTSMAVLRRELDGLFSTVRARCDSYRVIDVGSHVAREIEASIENFYDRWLAKWTAAIGEGENRTLPPYVEILVTHTRLSTYSGVINHPTAPIEVKRFFRSAGLSSSLNVMRAAIQGESRLMSMPNNTAIMISFAGCVALNLCAQNHGGPNNLAPSVRKLIEEAAGVLERIGSTPSHRNGASILYGKYLRELVRQTPILPKLQEKDSVSAVPPPPTFLNTSMTNSSIPYPQSEQTQTQHQAQAQYQPTPFWPEPLQFSAMSDNEIIETVLRAGSGFDTSLPDIPFDDTSGLVWSDWMNAPEFGF</sequence>
<feature type="transmembrane region" description="Helical" evidence="7">
    <location>
        <begin position="248"/>
        <end position="268"/>
    </location>
</feature>
<dbReference type="Proteomes" id="UP000799772">
    <property type="component" value="Unassembled WGS sequence"/>
</dbReference>
<dbReference type="OrthoDB" id="3429912at2759"/>
<dbReference type="EMBL" id="ML978137">
    <property type="protein sequence ID" value="KAF2093556.1"/>
    <property type="molecule type" value="Genomic_DNA"/>
</dbReference>
<evidence type="ECO:0000256" key="1">
    <source>
        <dbReference type="ARBA" id="ARBA00004123"/>
    </source>
</evidence>
<organism evidence="9 10">
    <name type="scientific">Rhizodiscina lignyota</name>
    <dbReference type="NCBI Taxonomy" id="1504668"/>
    <lineage>
        <taxon>Eukaryota</taxon>
        <taxon>Fungi</taxon>
        <taxon>Dikarya</taxon>
        <taxon>Ascomycota</taxon>
        <taxon>Pezizomycotina</taxon>
        <taxon>Dothideomycetes</taxon>
        <taxon>Pleosporomycetidae</taxon>
        <taxon>Aulographales</taxon>
        <taxon>Rhizodiscinaceae</taxon>
        <taxon>Rhizodiscina</taxon>
    </lineage>
</organism>
<keyword evidence="10" id="KW-1185">Reference proteome</keyword>
<dbReference type="CDD" id="cd12148">
    <property type="entry name" value="fungal_TF_MHR"/>
    <property type="match status" value="1"/>
</dbReference>
<keyword evidence="5" id="KW-0539">Nucleus</keyword>
<evidence type="ECO:0000256" key="2">
    <source>
        <dbReference type="ARBA" id="ARBA00023015"/>
    </source>
</evidence>
<evidence type="ECO:0000256" key="4">
    <source>
        <dbReference type="ARBA" id="ARBA00023163"/>
    </source>
</evidence>
<dbReference type="Pfam" id="PF00172">
    <property type="entry name" value="Zn_clus"/>
    <property type="match status" value="1"/>
</dbReference>
<keyword evidence="2" id="KW-0805">Transcription regulation</keyword>
<proteinExistence type="predicted"/>
<evidence type="ECO:0000256" key="3">
    <source>
        <dbReference type="ARBA" id="ARBA00023125"/>
    </source>
</evidence>
<dbReference type="InterPro" id="IPR051089">
    <property type="entry name" value="prtT"/>
</dbReference>
<dbReference type="CDD" id="cd00067">
    <property type="entry name" value="GAL4"/>
    <property type="match status" value="1"/>
</dbReference>
<evidence type="ECO:0000259" key="8">
    <source>
        <dbReference type="PROSITE" id="PS50048"/>
    </source>
</evidence>
<dbReference type="PANTHER" id="PTHR31845:SF17">
    <property type="entry name" value="ZN(II)2CYS6 TRANSCRIPTION FACTOR (EUROFUNG)"/>
    <property type="match status" value="1"/>
</dbReference>
<keyword evidence="7" id="KW-1133">Transmembrane helix</keyword>
<keyword evidence="7" id="KW-0812">Transmembrane</keyword>
<dbReference type="GO" id="GO:0000976">
    <property type="term" value="F:transcription cis-regulatory region binding"/>
    <property type="evidence" value="ECO:0007669"/>
    <property type="project" value="TreeGrafter"/>
</dbReference>
<dbReference type="AlphaFoldDB" id="A0A9P4I878"/>
<keyword evidence="4" id="KW-0804">Transcription</keyword>
<keyword evidence="7" id="KW-0472">Membrane</keyword>
<feature type="compositionally biased region" description="Polar residues" evidence="6">
    <location>
        <begin position="154"/>
        <end position="170"/>
    </location>
</feature>
<dbReference type="GO" id="GO:0000981">
    <property type="term" value="F:DNA-binding transcription factor activity, RNA polymerase II-specific"/>
    <property type="evidence" value="ECO:0007669"/>
    <property type="project" value="InterPro"/>
</dbReference>
<dbReference type="SUPFAM" id="SSF57701">
    <property type="entry name" value="Zn2/Cys6 DNA-binding domain"/>
    <property type="match status" value="1"/>
</dbReference>
<comment type="subcellular location">
    <subcellularLocation>
        <location evidence="1">Nucleus</location>
    </subcellularLocation>
</comment>
<dbReference type="Gene3D" id="4.10.240.10">
    <property type="entry name" value="Zn(2)-C6 fungal-type DNA-binding domain"/>
    <property type="match status" value="1"/>
</dbReference>
<dbReference type="InterPro" id="IPR036864">
    <property type="entry name" value="Zn2-C6_fun-type_DNA-bd_sf"/>
</dbReference>
<comment type="caution">
    <text evidence="9">The sequence shown here is derived from an EMBL/GenBank/DDBJ whole genome shotgun (WGS) entry which is preliminary data.</text>
</comment>
<feature type="region of interest" description="Disordered" evidence="6">
    <location>
        <begin position="99"/>
        <end position="129"/>
    </location>
</feature>
<dbReference type="InterPro" id="IPR001138">
    <property type="entry name" value="Zn2Cys6_DnaBD"/>
</dbReference>
<evidence type="ECO:0000256" key="5">
    <source>
        <dbReference type="ARBA" id="ARBA00023242"/>
    </source>
</evidence>
<dbReference type="PANTHER" id="PTHR31845">
    <property type="entry name" value="FINGER DOMAIN PROTEIN, PUTATIVE-RELATED"/>
    <property type="match status" value="1"/>
</dbReference>
<feature type="compositionally biased region" description="Polar residues" evidence="6">
    <location>
        <begin position="106"/>
        <end position="116"/>
    </location>
</feature>
<keyword evidence="3" id="KW-0238">DNA-binding</keyword>
<dbReference type="GO" id="GO:0008270">
    <property type="term" value="F:zinc ion binding"/>
    <property type="evidence" value="ECO:0007669"/>
    <property type="project" value="InterPro"/>
</dbReference>
<dbReference type="GO" id="GO:0005634">
    <property type="term" value="C:nucleus"/>
    <property type="evidence" value="ECO:0007669"/>
    <property type="project" value="UniProtKB-SubCell"/>
</dbReference>
<evidence type="ECO:0000256" key="6">
    <source>
        <dbReference type="SAM" id="MobiDB-lite"/>
    </source>
</evidence>
<reference evidence="9" key="1">
    <citation type="journal article" date="2020" name="Stud. Mycol.">
        <title>101 Dothideomycetes genomes: a test case for predicting lifestyles and emergence of pathogens.</title>
        <authorList>
            <person name="Haridas S."/>
            <person name="Albert R."/>
            <person name="Binder M."/>
            <person name="Bloem J."/>
            <person name="Labutti K."/>
            <person name="Salamov A."/>
            <person name="Andreopoulos B."/>
            <person name="Baker S."/>
            <person name="Barry K."/>
            <person name="Bills G."/>
            <person name="Bluhm B."/>
            <person name="Cannon C."/>
            <person name="Castanera R."/>
            <person name="Culley D."/>
            <person name="Daum C."/>
            <person name="Ezra D."/>
            <person name="Gonzalez J."/>
            <person name="Henrissat B."/>
            <person name="Kuo A."/>
            <person name="Liang C."/>
            <person name="Lipzen A."/>
            <person name="Lutzoni F."/>
            <person name="Magnuson J."/>
            <person name="Mondo S."/>
            <person name="Nolan M."/>
            <person name="Ohm R."/>
            <person name="Pangilinan J."/>
            <person name="Park H.-J."/>
            <person name="Ramirez L."/>
            <person name="Alfaro M."/>
            <person name="Sun H."/>
            <person name="Tritt A."/>
            <person name="Yoshinaga Y."/>
            <person name="Zwiers L.-H."/>
            <person name="Turgeon B."/>
            <person name="Goodwin S."/>
            <person name="Spatafora J."/>
            <person name="Crous P."/>
            <person name="Grigoriev I."/>
        </authorList>
    </citation>
    <scope>NUCLEOTIDE SEQUENCE</scope>
    <source>
        <strain evidence="9">CBS 133067</strain>
    </source>
</reference>
<gene>
    <name evidence="9" type="ORF">NA57DRAFT_48086</name>
</gene>
<dbReference type="PROSITE" id="PS00463">
    <property type="entry name" value="ZN2_CY6_FUNGAL_1"/>
    <property type="match status" value="1"/>
</dbReference>
<accession>A0A9P4I878</accession>
<protein>
    <submittedName>
        <fullName evidence="9">Zn(II)2Cys6 transcription factor</fullName>
    </submittedName>
</protein>
<feature type="region of interest" description="Disordered" evidence="6">
    <location>
        <begin position="149"/>
        <end position="181"/>
    </location>
</feature>
<evidence type="ECO:0000313" key="10">
    <source>
        <dbReference type="Proteomes" id="UP000799772"/>
    </source>
</evidence>
<evidence type="ECO:0000256" key="7">
    <source>
        <dbReference type="SAM" id="Phobius"/>
    </source>
</evidence>
<feature type="domain" description="Zn(2)-C6 fungal-type" evidence="8">
    <location>
        <begin position="13"/>
        <end position="45"/>
    </location>
</feature>
<name>A0A9P4I878_9PEZI</name>
<dbReference type="SMART" id="SM00066">
    <property type="entry name" value="GAL4"/>
    <property type="match status" value="1"/>
</dbReference>